<evidence type="ECO:0000313" key="2">
    <source>
        <dbReference type="Proteomes" id="UP001610432"/>
    </source>
</evidence>
<comment type="caution">
    <text evidence="1">The sequence shown here is derived from an EMBL/GenBank/DDBJ whole genome shotgun (WGS) entry which is preliminary data.</text>
</comment>
<dbReference type="Proteomes" id="UP001610432">
    <property type="component" value="Unassembled WGS sequence"/>
</dbReference>
<dbReference type="EMBL" id="JBFXLQ010000012">
    <property type="protein sequence ID" value="KAL2868809.1"/>
    <property type="molecule type" value="Genomic_DNA"/>
</dbReference>
<gene>
    <name evidence="1" type="ORF">BJX67DRAFT_37750</name>
</gene>
<keyword evidence="2" id="KW-1185">Reference proteome</keyword>
<sequence>MEGHVLPFTAPGETPFIRPLLPRTETDMVFHTTSALGNVPVFNPLRRGIWQSITTPLLVCTTKHQSPCAKKTGLRERWQWARRIAIAIATTDYVVLMPTSGGWSNSGRDTTSARLSLDCRRRNGFSAFLLLSLPVQCYPGRGHSARSYAKQRAKIYLKFLTANPDTEFHESP</sequence>
<evidence type="ECO:0000313" key="1">
    <source>
        <dbReference type="EMBL" id="KAL2868809.1"/>
    </source>
</evidence>
<organism evidence="1 2">
    <name type="scientific">Aspergillus lucknowensis</name>
    <dbReference type="NCBI Taxonomy" id="176173"/>
    <lineage>
        <taxon>Eukaryota</taxon>
        <taxon>Fungi</taxon>
        <taxon>Dikarya</taxon>
        <taxon>Ascomycota</taxon>
        <taxon>Pezizomycotina</taxon>
        <taxon>Eurotiomycetes</taxon>
        <taxon>Eurotiomycetidae</taxon>
        <taxon>Eurotiales</taxon>
        <taxon>Aspergillaceae</taxon>
        <taxon>Aspergillus</taxon>
        <taxon>Aspergillus subgen. Nidulantes</taxon>
    </lineage>
</organism>
<proteinExistence type="predicted"/>
<protein>
    <submittedName>
        <fullName evidence="1">Uncharacterized protein</fullName>
    </submittedName>
</protein>
<dbReference type="GeneID" id="98147196"/>
<accession>A0ABR4LWE7</accession>
<name>A0ABR4LWE7_9EURO</name>
<dbReference type="RefSeq" id="XP_070887788.1">
    <property type="nucleotide sequence ID" value="XM_071032124.1"/>
</dbReference>
<reference evidence="1 2" key="1">
    <citation type="submission" date="2024-07" db="EMBL/GenBank/DDBJ databases">
        <title>Section-level genome sequencing and comparative genomics of Aspergillus sections Usti and Cavernicolus.</title>
        <authorList>
            <consortium name="Lawrence Berkeley National Laboratory"/>
            <person name="Nybo J.L."/>
            <person name="Vesth T.C."/>
            <person name="Theobald S."/>
            <person name="Frisvad J.C."/>
            <person name="Larsen T.O."/>
            <person name="Kjaerboelling I."/>
            <person name="Rothschild-Mancinelli K."/>
            <person name="Lyhne E.K."/>
            <person name="Kogle M.E."/>
            <person name="Barry K."/>
            <person name="Clum A."/>
            <person name="Na H."/>
            <person name="Ledsgaard L."/>
            <person name="Lin J."/>
            <person name="Lipzen A."/>
            <person name="Kuo A."/>
            <person name="Riley R."/>
            <person name="Mondo S."/>
            <person name="Labutti K."/>
            <person name="Haridas S."/>
            <person name="Pangalinan J."/>
            <person name="Salamov A.A."/>
            <person name="Simmons B.A."/>
            <person name="Magnuson J.K."/>
            <person name="Chen J."/>
            <person name="Drula E."/>
            <person name="Henrissat B."/>
            <person name="Wiebenga A."/>
            <person name="Lubbers R.J."/>
            <person name="Gomes A.C."/>
            <person name="Macurrencykelacurrency M.R."/>
            <person name="Stajich J."/>
            <person name="Grigoriev I.V."/>
            <person name="Mortensen U.H."/>
            <person name="De Vries R.P."/>
            <person name="Baker S.E."/>
            <person name="Andersen M.R."/>
        </authorList>
    </citation>
    <scope>NUCLEOTIDE SEQUENCE [LARGE SCALE GENOMIC DNA]</scope>
    <source>
        <strain evidence="1 2">CBS 449.75</strain>
    </source>
</reference>